<dbReference type="EMBL" id="JAIOIU010000027">
    <property type="protein sequence ID" value="MBZ0158918.1"/>
    <property type="molecule type" value="Genomic_DNA"/>
</dbReference>
<dbReference type="AlphaFoldDB" id="A0AAJ1AH29"/>
<name>A0AAJ1AH29_9BACT</name>
<reference evidence="1 2" key="1">
    <citation type="journal article" date="2021" name="bioRxiv">
        <title>Unraveling nitrogen, sulfur and carbon metabolic pathways and microbial community transcriptional responses to substrate deprivation and toxicity stresses in a bioreactor mimicking anoxic brackish coastal sediment conditions.</title>
        <authorList>
            <person name="Martins P.D."/>
            <person name="Echeveste M.J."/>
            <person name="Arshad A."/>
            <person name="Kurth J."/>
            <person name="Ouboter H."/>
            <person name="Jetten M.S.M."/>
            <person name="Welte C.U."/>
        </authorList>
    </citation>
    <scope>NUCLEOTIDE SEQUENCE [LARGE SCALE GENOMIC DNA]</scope>
    <source>
        <strain evidence="1">MAG_38</strain>
    </source>
</reference>
<dbReference type="PANTHER" id="PTHR34849">
    <property type="entry name" value="SSL5025 PROTEIN"/>
    <property type="match status" value="1"/>
</dbReference>
<comment type="caution">
    <text evidence="1">The sequence shown here is derived from an EMBL/GenBank/DDBJ whole genome shotgun (WGS) entry which is preliminary data.</text>
</comment>
<sequence>MAAIHIESNPAIMMGKPIVAGTRITVELILEKLAAGETVEQVLAAHPRLTREGILAALDFAARALRADVVYPIPDKAA</sequence>
<accession>A0AAJ1AH29</accession>
<dbReference type="Gene3D" id="1.10.10.10">
    <property type="entry name" value="Winged helix-like DNA-binding domain superfamily/Winged helix DNA-binding domain"/>
    <property type="match status" value="1"/>
</dbReference>
<protein>
    <submittedName>
        <fullName evidence="1">DUF433 domain-containing protein</fullName>
    </submittedName>
</protein>
<dbReference type="SUPFAM" id="SSF46689">
    <property type="entry name" value="Homeodomain-like"/>
    <property type="match status" value="1"/>
</dbReference>
<dbReference type="InterPro" id="IPR036388">
    <property type="entry name" value="WH-like_DNA-bd_sf"/>
</dbReference>
<dbReference type="PANTHER" id="PTHR34849:SF3">
    <property type="entry name" value="SSR2962 PROTEIN"/>
    <property type="match status" value="1"/>
</dbReference>
<dbReference type="Pfam" id="PF04255">
    <property type="entry name" value="DUF433"/>
    <property type="match status" value="1"/>
</dbReference>
<dbReference type="InterPro" id="IPR007367">
    <property type="entry name" value="DUF433"/>
</dbReference>
<dbReference type="InterPro" id="IPR009057">
    <property type="entry name" value="Homeodomain-like_sf"/>
</dbReference>
<organism evidence="1 2">
    <name type="scientific">Candidatus Methylomirabilis tolerans</name>
    <dbReference type="NCBI Taxonomy" id="3123416"/>
    <lineage>
        <taxon>Bacteria</taxon>
        <taxon>Candidatus Methylomirabilota</taxon>
        <taxon>Candidatus Methylomirabilia</taxon>
        <taxon>Candidatus Methylomirabilales</taxon>
        <taxon>Candidatus Methylomirabilaceae</taxon>
        <taxon>Candidatus Methylomirabilis</taxon>
    </lineage>
</organism>
<evidence type="ECO:0000313" key="1">
    <source>
        <dbReference type="EMBL" id="MBZ0158918.1"/>
    </source>
</evidence>
<gene>
    <name evidence="1" type="ORF">K8G79_02015</name>
</gene>
<evidence type="ECO:0000313" key="2">
    <source>
        <dbReference type="Proteomes" id="UP001197609"/>
    </source>
</evidence>
<proteinExistence type="predicted"/>
<dbReference type="Proteomes" id="UP001197609">
    <property type="component" value="Unassembled WGS sequence"/>
</dbReference>